<feature type="transmembrane region" description="Helical" evidence="1">
    <location>
        <begin position="35"/>
        <end position="54"/>
    </location>
</feature>
<protein>
    <submittedName>
        <fullName evidence="3">Pilus assembly protein</fullName>
    </submittedName>
</protein>
<dbReference type="Pfam" id="PF07811">
    <property type="entry name" value="TadE"/>
    <property type="match status" value="1"/>
</dbReference>
<proteinExistence type="predicted"/>
<sequence>MIDIAYRSRALGRSRMAGRGRSPAPRPHQRRRGQALVEFALLGLILVLMLAGAVDLGRAFTAWIAMGNMARAGAQYGTIVPLVDPSSSDGISVSEIEEDMRAAALAEQPSIFGSTPTVTADWVSGNDCLARVTVTYDLEPILQIPPIPNSITLERKAQMRIQYVPPGYSCST</sequence>
<dbReference type="InterPro" id="IPR012495">
    <property type="entry name" value="TadE-like_dom"/>
</dbReference>
<keyword evidence="1" id="KW-0812">Transmembrane</keyword>
<reference evidence="3" key="1">
    <citation type="journal article" date="2020" name="mSystems">
        <title>Genome- and Community-Level Interaction Insights into Carbon Utilization and Element Cycling Functions of Hydrothermarchaeota in Hydrothermal Sediment.</title>
        <authorList>
            <person name="Zhou Z."/>
            <person name="Liu Y."/>
            <person name="Xu W."/>
            <person name="Pan J."/>
            <person name="Luo Z.H."/>
            <person name="Li M."/>
        </authorList>
    </citation>
    <scope>NUCLEOTIDE SEQUENCE [LARGE SCALE GENOMIC DNA]</scope>
    <source>
        <strain evidence="3">SpSt-210</strain>
    </source>
</reference>
<evidence type="ECO:0000259" key="2">
    <source>
        <dbReference type="Pfam" id="PF07811"/>
    </source>
</evidence>
<dbReference type="EMBL" id="DSIY01000307">
    <property type="protein sequence ID" value="HEG92383.1"/>
    <property type="molecule type" value="Genomic_DNA"/>
</dbReference>
<organism evidence="3">
    <name type="scientific">Thermorudis peleae</name>
    <dbReference type="NCBI Taxonomy" id="1382356"/>
    <lineage>
        <taxon>Bacteria</taxon>
        <taxon>Pseudomonadati</taxon>
        <taxon>Thermomicrobiota</taxon>
        <taxon>Thermomicrobia</taxon>
        <taxon>Thermomicrobia incertae sedis</taxon>
        <taxon>Thermorudis</taxon>
    </lineage>
</organism>
<name>A0A831TD44_9BACT</name>
<accession>A0A831TD44</accession>
<keyword evidence="1" id="KW-1133">Transmembrane helix</keyword>
<keyword evidence="1" id="KW-0472">Membrane</keyword>
<comment type="caution">
    <text evidence="3">The sequence shown here is derived from an EMBL/GenBank/DDBJ whole genome shotgun (WGS) entry which is preliminary data.</text>
</comment>
<dbReference type="AlphaFoldDB" id="A0A831TD44"/>
<evidence type="ECO:0000313" key="3">
    <source>
        <dbReference type="EMBL" id="HEG92383.1"/>
    </source>
</evidence>
<gene>
    <name evidence="3" type="ORF">ENP34_13260</name>
</gene>
<evidence type="ECO:0000256" key="1">
    <source>
        <dbReference type="SAM" id="Phobius"/>
    </source>
</evidence>
<feature type="domain" description="TadE-like" evidence="2">
    <location>
        <begin position="33"/>
        <end position="74"/>
    </location>
</feature>